<keyword evidence="7" id="KW-0521">NADP</keyword>
<proteinExistence type="inferred from homology"/>
<dbReference type="SUPFAM" id="SSF51735">
    <property type="entry name" value="NAD(P)-binding Rossmann-fold domains"/>
    <property type="match status" value="1"/>
</dbReference>
<keyword evidence="9" id="KW-0560">Oxidoreductase</keyword>
<keyword evidence="18" id="KW-0812">Transmembrane</keyword>
<evidence type="ECO:0000256" key="9">
    <source>
        <dbReference type="ARBA" id="ARBA00023002"/>
    </source>
</evidence>
<dbReference type="FunFam" id="3.40.50.720:FF:000224">
    <property type="entry name" value="Hydroxysteroid 17-beta dehydrogenase 11"/>
    <property type="match status" value="1"/>
</dbReference>
<dbReference type="Gene3D" id="3.40.50.720">
    <property type="entry name" value="NAD(P)-binding Rossmann-like Domain"/>
    <property type="match status" value="1"/>
</dbReference>
<comment type="catalytic activity">
    <reaction evidence="17">
        <text>17beta-estradiol + NADP(+) = estrone + NADPH + H(+)</text>
        <dbReference type="Rhea" id="RHEA:24616"/>
        <dbReference type="ChEBI" id="CHEBI:15378"/>
        <dbReference type="ChEBI" id="CHEBI:16469"/>
        <dbReference type="ChEBI" id="CHEBI:17263"/>
        <dbReference type="ChEBI" id="CHEBI:57783"/>
        <dbReference type="ChEBI" id="CHEBI:58349"/>
        <dbReference type="EC" id="1.1.1.62"/>
    </reaction>
</comment>
<dbReference type="EC" id="1.1.1.62" evidence="11"/>
<dbReference type="Pfam" id="PF00106">
    <property type="entry name" value="adh_short"/>
    <property type="match status" value="1"/>
</dbReference>
<sequence length="295" mass="32993">MHPIFDFLWFSVFAIYCYIEALVKFFIPVKRKSVAGEIVLITGAASGIGKLTAFEFARHGSRLVLWDINKPGIEETAEECRKLGVEAYPYVVDCSLREDIYSAAEKVKKDVGDVTILMNNAGMVVTGDLLSTPDMQIQKMYEINILAHYWTIKAFLPAMMKKNHGHIVTVASAGAIVPVPFLLPYCSSKFAALGLHKDFTKELSALGKDGIKTTCLCPFFINTGFIKNPQSRIIPILKPEAVARRLMDGILCNQNRIVVPFSVTMYPWMEIILPERALVALEKILDIAFDVKKQE</sequence>
<keyword evidence="8" id="KW-0752">Steroid biosynthesis</keyword>
<evidence type="ECO:0000256" key="11">
    <source>
        <dbReference type="ARBA" id="ARBA00024072"/>
    </source>
</evidence>
<keyword evidence="4" id="KW-0551">Lipid droplet</keyword>
<dbReference type="GO" id="GO:0004303">
    <property type="term" value="F:estradiol 17-beta-dehydrogenase [NAD(P)+] activity"/>
    <property type="evidence" value="ECO:0007669"/>
    <property type="project" value="UniProtKB-EC"/>
</dbReference>
<name>A0A0K8S064_CROHD</name>
<dbReference type="PRINTS" id="PR00080">
    <property type="entry name" value="SDRFAMILY"/>
</dbReference>
<keyword evidence="18" id="KW-0472">Membrane</keyword>
<dbReference type="InterPro" id="IPR002347">
    <property type="entry name" value="SDR_fam"/>
</dbReference>
<evidence type="ECO:0000256" key="13">
    <source>
        <dbReference type="ARBA" id="ARBA00039801"/>
    </source>
</evidence>
<comment type="similarity">
    <text evidence="12">Belongs to the short-chain dehydrogenases/reductases (SDR) family. 17-beta-HSD 3 subfamily.</text>
</comment>
<dbReference type="PANTHER" id="PTHR24322">
    <property type="entry name" value="PKSB"/>
    <property type="match status" value="1"/>
</dbReference>
<evidence type="ECO:0000256" key="16">
    <source>
        <dbReference type="ARBA" id="ARBA00048022"/>
    </source>
</evidence>
<comment type="subcellular location">
    <subcellularLocation>
        <location evidence="1">Endoplasmic reticulum</location>
    </subcellularLocation>
    <subcellularLocation>
        <location evidence="2">Lipid droplet</location>
    </subcellularLocation>
</comment>
<evidence type="ECO:0000256" key="7">
    <source>
        <dbReference type="ARBA" id="ARBA00022857"/>
    </source>
</evidence>
<keyword evidence="5" id="KW-0732">Signal</keyword>
<dbReference type="GO" id="GO:0005783">
    <property type="term" value="C:endoplasmic reticulum"/>
    <property type="evidence" value="ECO:0007669"/>
    <property type="project" value="UniProtKB-SubCell"/>
</dbReference>
<evidence type="ECO:0000256" key="17">
    <source>
        <dbReference type="ARBA" id="ARBA00048906"/>
    </source>
</evidence>
<evidence type="ECO:0000256" key="5">
    <source>
        <dbReference type="ARBA" id="ARBA00022729"/>
    </source>
</evidence>
<evidence type="ECO:0000256" key="12">
    <source>
        <dbReference type="ARBA" id="ARBA00038261"/>
    </source>
</evidence>
<organism evidence="19">
    <name type="scientific">Crotalus horridus</name>
    <name type="common">Timber rattlesnake</name>
    <dbReference type="NCBI Taxonomy" id="35024"/>
    <lineage>
        <taxon>Eukaryota</taxon>
        <taxon>Metazoa</taxon>
        <taxon>Chordata</taxon>
        <taxon>Craniata</taxon>
        <taxon>Vertebrata</taxon>
        <taxon>Euteleostomi</taxon>
        <taxon>Lepidosauria</taxon>
        <taxon>Squamata</taxon>
        <taxon>Bifurcata</taxon>
        <taxon>Unidentata</taxon>
        <taxon>Episquamata</taxon>
        <taxon>Toxicofera</taxon>
        <taxon>Serpentes</taxon>
        <taxon>Colubroidea</taxon>
        <taxon>Viperidae</taxon>
        <taxon>Crotalinae</taxon>
        <taxon>Crotalus</taxon>
    </lineage>
</organism>
<keyword evidence="3" id="KW-0444">Lipid biosynthesis</keyword>
<evidence type="ECO:0000256" key="1">
    <source>
        <dbReference type="ARBA" id="ARBA00004240"/>
    </source>
</evidence>
<reference evidence="19" key="1">
    <citation type="journal article" date="2015" name="Toxicon">
        <title>The transcriptomic and proteomic basis for the evolution of a novel venom phenotype within the Timber Rattlesnake (Crotalus horridus).</title>
        <authorList>
            <person name="Rokyta D.R."/>
            <person name="Wray K.P."/>
            <person name="McGivern J.J."/>
            <person name="Margres M.J."/>
        </authorList>
    </citation>
    <scope>NUCLEOTIDE SEQUENCE</scope>
    <source>
        <strain evidence="19">Type B</strain>
        <tissue evidence="19">Venom gland</tissue>
    </source>
</reference>
<dbReference type="CDD" id="cd05339">
    <property type="entry name" value="17beta-HSDXI-like_SDR_c"/>
    <property type="match status" value="1"/>
</dbReference>
<evidence type="ECO:0000256" key="14">
    <source>
        <dbReference type="ARBA" id="ARBA00042233"/>
    </source>
</evidence>
<evidence type="ECO:0000256" key="15">
    <source>
        <dbReference type="ARBA" id="ARBA00042911"/>
    </source>
</evidence>
<evidence type="ECO:0000256" key="8">
    <source>
        <dbReference type="ARBA" id="ARBA00022955"/>
    </source>
</evidence>
<evidence type="ECO:0000256" key="2">
    <source>
        <dbReference type="ARBA" id="ARBA00004502"/>
    </source>
</evidence>
<feature type="transmembrane region" description="Helical" evidence="18">
    <location>
        <begin position="6"/>
        <end position="27"/>
    </location>
</feature>
<dbReference type="EMBL" id="GBKD01001015">
    <property type="protein sequence ID" value="JAG46603.1"/>
    <property type="molecule type" value="Transcribed_RNA"/>
</dbReference>
<dbReference type="PANTHER" id="PTHR24322:SF489">
    <property type="entry name" value="ESTRADIOL 17-BETA-DEHYDROGENASE 11"/>
    <property type="match status" value="1"/>
</dbReference>
<evidence type="ECO:0000256" key="6">
    <source>
        <dbReference type="ARBA" id="ARBA00022824"/>
    </source>
</evidence>
<evidence type="ECO:0000256" key="18">
    <source>
        <dbReference type="SAM" id="Phobius"/>
    </source>
</evidence>
<evidence type="ECO:0000256" key="10">
    <source>
        <dbReference type="ARBA" id="ARBA00023098"/>
    </source>
</evidence>
<evidence type="ECO:0000256" key="4">
    <source>
        <dbReference type="ARBA" id="ARBA00022677"/>
    </source>
</evidence>
<keyword evidence="10" id="KW-0443">Lipid metabolism</keyword>
<dbReference type="PRINTS" id="PR00081">
    <property type="entry name" value="GDHRDH"/>
</dbReference>
<keyword evidence="6" id="KW-0256">Endoplasmic reticulum</keyword>
<dbReference type="InterPro" id="IPR036291">
    <property type="entry name" value="NAD(P)-bd_dom_sf"/>
</dbReference>
<protein>
    <recommendedName>
        <fullName evidence="13">Estradiol 17-beta-dehydrogenase 11</fullName>
        <ecNumber evidence="11">1.1.1.62</ecNumber>
    </recommendedName>
    <alternativeName>
        <fullName evidence="14">17-beta-hydroxysteroid dehydrogenase 11</fullName>
    </alternativeName>
    <alternativeName>
        <fullName evidence="15">Dehydrogenase/reductase SDR family member 8</fullName>
    </alternativeName>
</protein>
<dbReference type="AlphaFoldDB" id="A0A0K8S064"/>
<comment type="catalytic activity">
    <reaction evidence="16">
        <text>17beta-estradiol + NAD(+) = estrone + NADH + H(+)</text>
        <dbReference type="Rhea" id="RHEA:24612"/>
        <dbReference type="ChEBI" id="CHEBI:15378"/>
        <dbReference type="ChEBI" id="CHEBI:16469"/>
        <dbReference type="ChEBI" id="CHEBI:17263"/>
        <dbReference type="ChEBI" id="CHEBI:57540"/>
        <dbReference type="ChEBI" id="CHEBI:57945"/>
        <dbReference type="EC" id="1.1.1.62"/>
    </reaction>
</comment>
<dbReference type="GO" id="GO:0006694">
    <property type="term" value="P:steroid biosynthetic process"/>
    <property type="evidence" value="ECO:0007669"/>
    <property type="project" value="UniProtKB-KW"/>
</dbReference>
<evidence type="ECO:0000313" key="19">
    <source>
        <dbReference type="EMBL" id="JAG46603.1"/>
    </source>
</evidence>
<keyword evidence="18" id="KW-1133">Transmembrane helix</keyword>
<dbReference type="GO" id="GO:0005811">
    <property type="term" value="C:lipid droplet"/>
    <property type="evidence" value="ECO:0007669"/>
    <property type="project" value="UniProtKB-SubCell"/>
</dbReference>
<accession>A0A0K8S064</accession>
<evidence type="ECO:0000256" key="3">
    <source>
        <dbReference type="ARBA" id="ARBA00022516"/>
    </source>
</evidence>